<keyword evidence="3" id="KW-0689">Ribosomal protein</keyword>
<evidence type="ECO:0000256" key="4">
    <source>
        <dbReference type="ARBA" id="ARBA00023274"/>
    </source>
</evidence>
<dbReference type="InterPro" id="IPR038447">
    <property type="entry name" value="PSRP-3/Ycf65_sf"/>
</dbReference>
<evidence type="ECO:0000313" key="6">
    <source>
        <dbReference type="EMBL" id="QWK41918.1"/>
    </source>
</evidence>
<geneLocation type="plastid" evidence="6"/>
<accession>A0A8F0F7A3</accession>
<keyword evidence="4" id="KW-0687">Ribonucleoprotein</keyword>
<sequence>MSKFSNVTKNKYTFKIIWGRSYIGLAVDKRLNKDIMIPLTTFFFWPRENGWELLKMELSNKPWITKEDRIEILNGYTLIINYWLSNVQEVEGITKLVQDSSIYNFELLANF</sequence>
<evidence type="ECO:0000256" key="3">
    <source>
        <dbReference type="ARBA" id="ARBA00022980"/>
    </source>
</evidence>
<evidence type="ECO:0000256" key="2">
    <source>
        <dbReference type="ARBA" id="ARBA00011458"/>
    </source>
</evidence>
<evidence type="ECO:0000256" key="1">
    <source>
        <dbReference type="ARBA" id="ARBA00008561"/>
    </source>
</evidence>
<protein>
    <recommendedName>
        <fullName evidence="5">30S ribosomal protein 3, chloroplastic</fullName>
    </recommendedName>
</protein>
<dbReference type="AlphaFoldDB" id="A0A8F0F7A3"/>
<dbReference type="PANTHER" id="PTHR35108:SF1">
    <property type="entry name" value="OS04G0461100 PROTEIN"/>
    <property type="match status" value="1"/>
</dbReference>
<dbReference type="GO" id="GO:0005840">
    <property type="term" value="C:ribosome"/>
    <property type="evidence" value="ECO:0007669"/>
    <property type="project" value="UniProtKB-KW"/>
</dbReference>
<dbReference type="GO" id="GO:1990904">
    <property type="term" value="C:ribonucleoprotein complex"/>
    <property type="evidence" value="ECO:0007669"/>
    <property type="project" value="UniProtKB-KW"/>
</dbReference>
<organism evidence="6">
    <name type="scientific">Protohalopteris sp</name>
    <dbReference type="NCBI Taxonomy" id="2843287"/>
    <lineage>
        <taxon>Eukaryota</taxon>
        <taxon>Sar</taxon>
        <taxon>Stramenopiles</taxon>
        <taxon>Ochrophyta</taxon>
        <taxon>PX clade</taxon>
        <taxon>Phaeophyceae</taxon>
        <taxon>Sphacelariales</taxon>
        <taxon>Stypocaulaceae</taxon>
        <taxon>Protohalopteris</taxon>
    </lineage>
</organism>
<dbReference type="Pfam" id="PF04839">
    <property type="entry name" value="PSRP-3_Ycf65"/>
    <property type="match status" value="1"/>
</dbReference>
<dbReference type="Gene3D" id="3.30.390.140">
    <property type="match status" value="1"/>
</dbReference>
<evidence type="ECO:0000256" key="5">
    <source>
        <dbReference type="ARBA" id="ARBA00035379"/>
    </source>
</evidence>
<name>A0A8F0F7A3_9PHAE</name>
<dbReference type="InterPro" id="IPR006924">
    <property type="entry name" value="Ribosomal_cS23-like"/>
</dbReference>
<dbReference type="EMBL" id="MZ156028">
    <property type="protein sequence ID" value="QWK41918.1"/>
    <property type="molecule type" value="Genomic_DNA"/>
</dbReference>
<dbReference type="GO" id="GO:0006412">
    <property type="term" value="P:translation"/>
    <property type="evidence" value="ECO:0007669"/>
    <property type="project" value="InterPro"/>
</dbReference>
<proteinExistence type="inferred from homology"/>
<dbReference type="GO" id="GO:0003735">
    <property type="term" value="F:structural constituent of ribosome"/>
    <property type="evidence" value="ECO:0007669"/>
    <property type="project" value="InterPro"/>
</dbReference>
<reference evidence="6" key="1">
    <citation type="journal article" date="2021" name="Genome Biol. Evol.">
        <title>Genomic rearrangements and sequence evolution across brown algal organelles.</title>
        <authorList>
            <person name="Starko S."/>
            <person name="Bringloe T.T."/>
            <person name="Gomez M.S."/>
            <person name="Darby H."/>
            <person name="Graham S.W."/>
            <person name="Martone P.T."/>
        </authorList>
    </citation>
    <scope>NUCLEOTIDE SEQUENCE</scope>
</reference>
<dbReference type="PANTHER" id="PTHR35108">
    <property type="entry name" value="30S RIBOSOMAL PROTEIN 3, CHLOROPLASTIC"/>
    <property type="match status" value="1"/>
</dbReference>
<comment type="subunit">
    <text evidence="2">Part of the 30S ribosomal subunit.</text>
</comment>
<comment type="similarity">
    <text evidence="1">Belongs to the chloroplast-specific ribosomal protein cS23 family.</text>
</comment>
<gene>
    <name evidence="6" type="primary">ycf65</name>
</gene>
<keyword evidence="6" id="KW-0934">Plastid</keyword>